<dbReference type="Pfam" id="PF23176">
    <property type="entry name" value="bHLH_LHW"/>
    <property type="match status" value="1"/>
</dbReference>
<evidence type="ECO:0000313" key="5">
    <source>
        <dbReference type="EMBL" id="PIA36457.1"/>
    </source>
</evidence>
<dbReference type="Pfam" id="PF14215">
    <property type="entry name" value="bHLH-MYC_N"/>
    <property type="match status" value="1"/>
</dbReference>
<dbReference type="GO" id="GO:0046983">
    <property type="term" value="F:protein dimerization activity"/>
    <property type="evidence" value="ECO:0007669"/>
    <property type="project" value="InterPro"/>
</dbReference>
<dbReference type="InterPro" id="IPR043561">
    <property type="entry name" value="LHW-like"/>
</dbReference>
<protein>
    <recommendedName>
        <fullName evidence="4">BHLH domain-containing protein</fullName>
    </recommendedName>
</protein>
<dbReference type="PANTHER" id="PTHR46196">
    <property type="entry name" value="TRANSCRIPTION FACTOR BHLH155-LIKE ISOFORM X1-RELATED"/>
    <property type="match status" value="1"/>
</dbReference>
<dbReference type="OrthoDB" id="778365at2759"/>
<feature type="domain" description="BHLH" evidence="4">
    <location>
        <begin position="564"/>
        <end position="613"/>
    </location>
</feature>
<organism evidence="5 6">
    <name type="scientific">Aquilegia coerulea</name>
    <name type="common">Rocky mountain columbine</name>
    <dbReference type="NCBI Taxonomy" id="218851"/>
    <lineage>
        <taxon>Eukaryota</taxon>
        <taxon>Viridiplantae</taxon>
        <taxon>Streptophyta</taxon>
        <taxon>Embryophyta</taxon>
        <taxon>Tracheophyta</taxon>
        <taxon>Spermatophyta</taxon>
        <taxon>Magnoliopsida</taxon>
        <taxon>Ranunculales</taxon>
        <taxon>Ranunculaceae</taxon>
        <taxon>Thalictroideae</taxon>
        <taxon>Aquilegia</taxon>
    </lineage>
</organism>
<reference evidence="5 6" key="1">
    <citation type="submission" date="2017-09" db="EMBL/GenBank/DDBJ databases">
        <title>WGS assembly of Aquilegia coerulea Goldsmith.</title>
        <authorList>
            <person name="Hodges S."/>
            <person name="Kramer E."/>
            <person name="Nordborg M."/>
            <person name="Tomkins J."/>
            <person name="Borevitz J."/>
            <person name="Derieg N."/>
            <person name="Yan J."/>
            <person name="Mihaltcheva S."/>
            <person name="Hayes R.D."/>
            <person name="Rokhsar D."/>
        </authorList>
    </citation>
    <scope>NUCLEOTIDE SEQUENCE [LARGE SCALE GENOMIC DNA]</scope>
    <source>
        <strain evidence="6">cv. Goldsmith</strain>
    </source>
</reference>
<proteinExistence type="predicted"/>
<dbReference type="InterPro" id="IPR011598">
    <property type="entry name" value="bHLH_dom"/>
</dbReference>
<evidence type="ECO:0000259" key="4">
    <source>
        <dbReference type="PROSITE" id="PS50888"/>
    </source>
</evidence>
<dbReference type="EMBL" id="KZ305051">
    <property type="protein sequence ID" value="PIA36457.1"/>
    <property type="molecule type" value="Genomic_DNA"/>
</dbReference>
<feature type="compositionally biased region" description="Basic and acidic residues" evidence="3">
    <location>
        <begin position="565"/>
        <end position="574"/>
    </location>
</feature>
<dbReference type="AlphaFoldDB" id="A0A2G5CZT9"/>
<sequence length="745" mass="83961">MCEEMELTHLQQTLRNLCFKSEWKYAVFWKLKHRARMMLTWEDAYYANNEPIDRPDQMSTNEDVFDDLHDGRHLHDPLGLAVAKMSYLVYSLGEGIIGQVAVTGKHQWIYADKLKSRCWSSSEYCDGWQSQFSAGIKTIAVVAVVPHGVVQLGSLHSVTEDMKLVTHIKDVFCSLQNSSTKIFPYPIPDTTQSSSYLSEVSAKISGSDVLNEYPLSSDNIALSNRKIDVQSYSSSSPKIFHGLPEDVLAHHNQNKTVEMVSEHVAQRSTFLRDHDNIDFLQTKSVIFNSQQHKQAHREQNKKVKCEEGIGGWRNMVVQSRDNGVSVAYNNFYESPNSQKSMLPHEDSVNFLQSSILCSDVGVNSKFDRISCLQNEEVPSMKPFEMQITESEVSCTDTVNSSLRFSAGCELYEALGPAFSILQDNSSWSESERTEVERIVPLEGMVSSLFTTECRSDYLLEAVVTKSSNTKSENAFSKSAESVLTTGKTSETSNCIKHGNMMASGSVGHSAPWVENAHENVKIIWDSTEVCNLKSSKELSSKSLSMSSKQSEIQTEQVKVNRKRARPGESCRPRPRDRQLIQDRVKELRELVPNGSKCSIDSLLERTIKHMFFLQNVTKHADKLRKCAESKFRDKKMSLLGSCSHEHGSSWALDVGGRADICPLVVENLNIDGQMLVEMLCEECCHFLEIAEAIRSLGLKILKGVTEARGENIWACFVVEGQNNRDMHRMDILWSLMQLLQPKTTI</sequence>
<dbReference type="STRING" id="218851.A0A2G5CZT9"/>
<dbReference type="PROSITE" id="PS50888">
    <property type="entry name" value="BHLH"/>
    <property type="match status" value="1"/>
</dbReference>
<evidence type="ECO:0000256" key="1">
    <source>
        <dbReference type="ARBA" id="ARBA00023015"/>
    </source>
</evidence>
<dbReference type="InterPro" id="IPR025610">
    <property type="entry name" value="MYC/MYB_N"/>
</dbReference>
<keyword evidence="6" id="KW-1185">Reference proteome</keyword>
<dbReference type="PANTHER" id="PTHR46196:SF1">
    <property type="entry name" value="TRANSCRIPTION FACTOR EMB1444-RELATED"/>
    <property type="match status" value="1"/>
</dbReference>
<dbReference type="Proteomes" id="UP000230069">
    <property type="component" value="Unassembled WGS sequence"/>
</dbReference>
<accession>A0A2G5CZT9</accession>
<evidence type="ECO:0000313" key="6">
    <source>
        <dbReference type="Proteomes" id="UP000230069"/>
    </source>
</evidence>
<evidence type="ECO:0000256" key="3">
    <source>
        <dbReference type="SAM" id="MobiDB-lite"/>
    </source>
</evidence>
<feature type="compositionally biased region" description="Low complexity" evidence="3">
    <location>
        <begin position="541"/>
        <end position="550"/>
    </location>
</feature>
<dbReference type="GO" id="GO:0003700">
    <property type="term" value="F:DNA-binding transcription factor activity"/>
    <property type="evidence" value="ECO:0007669"/>
    <property type="project" value="InterPro"/>
</dbReference>
<gene>
    <name evidence="5" type="ORF">AQUCO_03400381v1</name>
</gene>
<dbReference type="FunCoup" id="A0A2G5CZT9">
    <property type="interactions" value="1455"/>
</dbReference>
<name>A0A2G5CZT9_AQUCA</name>
<evidence type="ECO:0000256" key="2">
    <source>
        <dbReference type="ARBA" id="ARBA00023163"/>
    </source>
</evidence>
<keyword evidence="2" id="KW-0804">Transcription</keyword>
<feature type="region of interest" description="Disordered" evidence="3">
    <location>
        <begin position="541"/>
        <end position="574"/>
    </location>
</feature>
<dbReference type="InParanoid" id="A0A2G5CZT9"/>
<keyword evidence="1" id="KW-0805">Transcription regulation</keyword>